<keyword evidence="2" id="KW-0732">Signal</keyword>
<reference evidence="4" key="1">
    <citation type="journal article" date="2019" name="Int. J. Syst. Evol. Microbiol.">
        <title>The Global Catalogue of Microorganisms (GCM) 10K type strain sequencing project: providing services to taxonomists for standard genome sequencing and annotation.</title>
        <authorList>
            <consortium name="The Broad Institute Genomics Platform"/>
            <consortium name="The Broad Institute Genome Sequencing Center for Infectious Disease"/>
            <person name="Wu L."/>
            <person name="Ma J."/>
        </authorList>
    </citation>
    <scope>NUCLEOTIDE SEQUENCE [LARGE SCALE GENOMIC DNA]</scope>
    <source>
        <strain evidence="4">CGMCC 1.13681</strain>
    </source>
</reference>
<evidence type="ECO:0000313" key="4">
    <source>
        <dbReference type="Proteomes" id="UP001596413"/>
    </source>
</evidence>
<proteinExistence type="predicted"/>
<feature type="signal peptide" evidence="2">
    <location>
        <begin position="1"/>
        <end position="44"/>
    </location>
</feature>
<protein>
    <submittedName>
        <fullName evidence="3">Uncharacterized protein</fullName>
    </submittedName>
</protein>
<feature type="chain" id="PRO_5045260621" evidence="2">
    <location>
        <begin position="45"/>
        <end position="297"/>
    </location>
</feature>
<dbReference type="RefSeq" id="WP_386418005.1">
    <property type="nucleotide sequence ID" value="NZ_JBHSZO010000046.1"/>
</dbReference>
<name>A0ABW2GNC6_9ACTN</name>
<sequence length="297" mass="30307">MTMTHVSSPANPTTNGARRRRAARWCGAAATAGALALSASPAAAADAPPVLWGEPVVQSAESLPFIARSSSGEVWFGLKGSQEAPTHVHKLVMRVYTPEHTRLVENSLTPVGDAPGGWSCTGALGSVPMESGGDRMECTTDYHGALPATGQEWGWKIKVAVPEGWPMPPEWEQSTNGWAAIQAHGADGAAWSKSISMGLRTTKGPDTPDPRPAAVWQPKPAPAAQPDAKPAEQPAVQPAAQPAEQPAAQPDAKPAEQPAAQPAQQPAANPAAGLGDLGGLLAPLLGLLGGGGGSLLG</sequence>
<gene>
    <name evidence="3" type="ORF">ACFQLX_22820</name>
</gene>
<feature type="region of interest" description="Disordered" evidence="1">
    <location>
        <begin position="198"/>
        <end position="283"/>
    </location>
</feature>
<feature type="region of interest" description="Disordered" evidence="1">
    <location>
        <begin position="1"/>
        <end position="22"/>
    </location>
</feature>
<feature type="compositionally biased region" description="Low complexity" evidence="1">
    <location>
        <begin position="212"/>
        <end position="283"/>
    </location>
</feature>
<evidence type="ECO:0000256" key="1">
    <source>
        <dbReference type="SAM" id="MobiDB-lite"/>
    </source>
</evidence>
<dbReference type="InterPro" id="IPR006311">
    <property type="entry name" value="TAT_signal"/>
</dbReference>
<dbReference type="Proteomes" id="UP001596413">
    <property type="component" value="Unassembled WGS sequence"/>
</dbReference>
<organism evidence="3 4">
    <name type="scientific">Streptomyces polyrhachis</name>
    <dbReference type="NCBI Taxonomy" id="1282885"/>
    <lineage>
        <taxon>Bacteria</taxon>
        <taxon>Bacillati</taxon>
        <taxon>Actinomycetota</taxon>
        <taxon>Actinomycetes</taxon>
        <taxon>Kitasatosporales</taxon>
        <taxon>Streptomycetaceae</taxon>
        <taxon>Streptomyces</taxon>
    </lineage>
</organism>
<comment type="caution">
    <text evidence="3">The sequence shown here is derived from an EMBL/GenBank/DDBJ whole genome shotgun (WGS) entry which is preliminary data.</text>
</comment>
<accession>A0ABW2GNC6</accession>
<evidence type="ECO:0000256" key="2">
    <source>
        <dbReference type="SAM" id="SignalP"/>
    </source>
</evidence>
<evidence type="ECO:0000313" key="3">
    <source>
        <dbReference type="EMBL" id="MFC7220965.1"/>
    </source>
</evidence>
<dbReference type="PROSITE" id="PS51318">
    <property type="entry name" value="TAT"/>
    <property type="match status" value="1"/>
</dbReference>
<dbReference type="EMBL" id="JBHSZO010000046">
    <property type="protein sequence ID" value="MFC7220965.1"/>
    <property type="molecule type" value="Genomic_DNA"/>
</dbReference>
<keyword evidence="4" id="KW-1185">Reference proteome</keyword>